<dbReference type="Pfam" id="PF02458">
    <property type="entry name" value="Transferase"/>
    <property type="match status" value="1"/>
</dbReference>
<accession>A0A9Q1LZT4</accession>
<dbReference type="EMBL" id="JAJAGQ010000012">
    <property type="protein sequence ID" value="KAJ8548397.1"/>
    <property type="molecule type" value="Genomic_DNA"/>
</dbReference>
<evidence type="ECO:0000313" key="3">
    <source>
        <dbReference type="Proteomes" id="UP001152561"/>
    </source>
</evidence>
<dbReference type="OrthoDB" id="1862401at2759"/>
<gene>
    <name evidence="2" type="ORF">K7X08_030866</name>
</gene>
<name>A0A9Q1LZT4_9SOLA</name>
<comment type="caution">
    <text evidence="2">The sequence shown here is derived from an EMBL/GenBank/DDBJ whole genome shotgun (WGS) entry which is preliminary data.</text>
</comment>
<dbReference type="InterPro" id="IPR051283">
    <property type="entry name" value="Sec_Metabolite_Acyltrans"/>
</dbReference>
<evidence type="ECO:0000313" key="2">
    <source>
        <dbReference type="EMBL" id="KAJ8548397.1"/>
    </source>
</evidence>
<dbReference type="PANTHER" id="PTHR31896:SF52">
    <property type="entry name" value="ANTHRANILATE N-BENZOYLTRANSFERASE PROTEIN"/>
    <property type="match status" value="1"/>
</dbReference>
<dbReference type="Gene3D" id="3.30.559.10">
    <property type="entry name" value="Chloramphenicol acetyltransferase-like domain"/>
    <property type="match status" value="2"/>
</dbReference>
<protein>
    <recommendedName>
        <fullName evidence="4">HXXXD-type acyl-transferase family protein</fullName>
    </recommendedName>
</protein>
<proteinExistence type="predicted"/>
<dbReference type="AlphaFoldDB" id="A0A9Q1LZT4"/>
<organism evidence="2 3">
    <name type="scientific">Anisodus acutangulus</name>
    <dbReference type="NCBI Taxonomy" id="402998"/>
    <lineage>
        <taxon>Eukaryota</taxon>
        <taxon>Viridiplantae</taxon>
        <taxon>Streptophyta</taxon>
        <taxon>Embryophyta</taxon>
        <taxon>Tracheophyta</taxon>
        <taxon>Spermatophyta</taxon>
        <taxon>Magnoliopsida</taxon>
        <taxon>eudicotyledons</taxon>
        <taxon>Gunneridae</taxon>
        <taxon>Pentapetalae</taxon>
        <taxon>asterids</taxon>
        <taxon>lamiids</taxon>
        <taxon>Solanales</taxon>
        <taxon>Solanaceae</taxon>
        <taxon>Solanoideae</taxon>
        <taxon>Hyoscyameae</taxon>
        <taxon>Anisodus</taxon>
    </lineage>
</organism>
<reference evidence="3" key="1">
    <citation type="journal article" date="2023" name="Proc. Natl. Acad. Sci. U.S.A.">
        <title>Genomic and structural basis for evolution of tropane alkaloid biosynthesis.</title>
        <authorList>
            <person name="Wanga Y.-J."/>
            <person name="Taina T."/>
            <person name="Yua J.-Y."/>
            <person name="Lia J."/>
            <person name="Xua B."/>
            <person name="Chenc J."/>
            <person name="D'Auriad J.C."/>
            <person name="Huanga J.-P."/>
            <person name="Huanga S.-X."/>
        </authorList>
    </citation>
    <scope>NUCLEOTIDE SEQUENCE [LARGE SCALE GENOMIC DNA]</scope>
    <source>
        <strain evidence="3">cv. KIB-2019</strain>
    </source>
</reference>
<keyword evidence="1" id="KW-0808">Transferase</keyword>
<dbReference type="PANTHER" id="PTHR31896">
    <property type="entry name" value="FAMILY REGULATORY PROTEIN, PUTATIVE (AFU_ORTHOLOGUE AFUA_3G14730)-RELATED"/>
    <property type="match status" value="1"/>
</dbReference>
<sequence length="199" mass="22783">MTLQLVKLWIPITFRTLFPLNGVINQEGTKYPLLAVQVTELVDGILIGCSANHVVVDGISFWHFLTSWSQISRGSDVIPFNISKHVYIPDEKLKSSKKITPPLLLERVFHLTKQNIAKLKAKASHEMNTTTISSVQAILAHVWQSVIRCRHLDYNHETTFEVSIDMRQRLNPPLPQWFFGNAIYPATLTSRRESYLIMD</sequence>
<evidence type="ECO:0008006" key="4">
    <source>
        <dbReference type="Google" id="ProtNLM"/>
    </source>
</evidence>
<keyword evidence="3" id="KW-1185">Reference proteome</keyword>
<evidence type="ECO:0000256" key="1">
    <source>
        <dbReference type="ARBA" id="ARBA00022679"/>
    </source>
</evidence>
<dbReference type="GO" id="GO:0016740">
    <property type="term" value="F:transferase activity"/>
    <property type="evidence" value="ECO:0007669"/>
    <property type="project" value="UniProtKB-KW"/>
</dbReference>
<dbReference type="Proteomes" id="UP001152561">
    <property type="component" value="Unassembled WGS sequence"/>
</dbReference>
<dbReference type="InterPro" id="IPR023213">
    <property type="entry name" value="CAT-like_dom_sf"/>
</dbReference>